<name>G2EFT2_9FLAO</name>
<dbReference type="EMBL" id="AFXZ01000047">
    <property type="protein sequence ID" value="EGV42669.2"/>
    <property type="molecule type" value="Genomic_DNA"/>
</dbReference>
<organism evidence="3 4">
    <name type="scientific">Bizionia argentinensis JUB59</name>
    <dbReference type="NCBI Taxonomy" id="1046627"/>
    <lineage>
        <taxon>Bacteria</taxon>
        <taxon>Pseudomonadati</taxon>
        <taxon>Bacteroidota</taxon>
        <taxon>Flavobacteriia</taxon>
        <taxon>Flavobacteriales</taxon>
        <taxon>Flavobacteriaceae</taxon>
        <taxon>Bizionia</taxon>
    </lineage>
</organism>
<dbReference type="PANTHER" id="PTHR28008">
    <property type="entry name" value="DOMAIN PROTEIN, PUTATIVE (AFU_ORTHOLOGUE AFUA_3G10980)-RELATED"/>
    <property type="match status" value="1"/>
</dbReference>
<dbReference type="PANTHER" id="PTHR28008:SF1">
    <property type="entry name" value="DOMAIN PROTEIN, PUTATIVE (AFU_ORTHOLOGUE AFUA_3G10980)-RELATED"/>
    <property type="match status" value="1"/>
</dbReference>
<feature type="transmembrane region" description="Helical" evidence="1">
    <location>
        <begin position="12"/>
        <end position="29"/>
    </location>
</feature>
<feature type="transmembrane region" description="Helical" evidence="1">
    <location>
        <begin position="70"/>
        <end position="90"/>
    </location>
</feature>
<dbReference type="InterPro" id="IPR006976">
    <property type="entry name" value="VanZ-like"/>
</dbReference>
<reference evidence="3 4" key="1">
    <citation type="journal article" date="2008" name="Int. J. Syst. Evol. Microbiol.">
        <title>Bizionia argentinensis sp. nov., isolated from surface marine water in Antarctica.</title>
        <authorList>
            <person name="Bercovich A."/>
            <person name="Vazquez S.C."/>
            <person name="Yankilevich P."/>
            <person name="Coria S.H."/>
            <person name="Foti M."/>
            <person name="Hernandez E."/>
            <person name="Vidal A."/>
            <person name="Ruberto L."/>
            <person name="Melo C."/>
            <person name="Marenssi S."/>
            <person name="Criscuolo M."/>
            <person name="Memoli M."/>
            <person name="Arguelles M."/>
            <person name="Mac Cormack W.P."/>
        </authorList>
    </citation>
    <scope>NUCLEOTIDE SEQUENCE [LARGE SCALE GENOMIC DNA]</scope>
    <source>
        <strain evidence="3 4">JUB59</strain>
    </source>
</reference>
<evidence type="ECO:0000259" key="2">
    <source>
        <dbReference type="Pfam" id="PF04892"/>
    </source>
</evidence>
<protein>
    <submittedName>
        <fullName evidence="3">Teicoplanin resistance protein VanZ</fullName>
    </submittedName>
</protein>
<dbReference type="Proteomes" id="UP000003730">
    <property type="component" value="Unassembled WGS sequence"/>
</dbReference>
<keyword evidence="1" id="KW-0472">Membrane</keyword>
<keyword evidence="4" id="KW-1185">Reference proteome</keyword>
<proteinExistence type="predicted"/>
<keyword evidence="1" id="KW-0812">Transmembrane</keyword>
<feature type="transmembrane region" description="Helical" evidence="1">
    <location>
        <begin position="41"/>
        <end position="58"/>
    </location>
</feature>
<accession>G2EFT2</accession>
<feature type="domain" description="VanZ-like" evidence="2">
    <location>
        <begin position="9"/>
        <end position="90"/>
    </location>
</feature>
<dbReference type="eggNOG" id="COG5652">
    <property type="taxonomic scope" value="Bacteria"/>
</dbReference>
<evidence type="ECO:0000256" key="1">
    <source>
        <dbReference type="SAM" id="Phobius"/>
    </source>
</evidence>
<dbReference type="AlphaFoldDB" id="G2EFT2"/>
<sequence length="96" mass="11079">METIIPSFADKVFHFGAYGVLTGVWFYTFNYRYNMSRIKALLIISTACIAFGIIIEVLQKELTNTRYFDWYDILANVGGVLLATYLVLFFKKSDVK</sequence>
<evidence type="ECO:0000313" key="4">
    <source>
        <dbReference type="Proteomes" id="UP000003730"/>
    </source>
</evidence>
<keyword evidence="1" id="KW-1133">Transmembrane helix</keyword>
<dbReference type="OrthoDB" id="5472246at2"/>
<gene>
    <name evidence="3" type="ORF">BZARG_1943</name>
</gene>
<dbReference type="Pfam" id="PF04892">
    <property type="entry name" value="VanZ"/>
    <property type="match status" value="1"/>
</dbReference>
<dbReference type="NCBIfam" id="NF037970">
    <property type="entry name" value="vanZ_1"/>
    <property type="match status" value="1"/>
</dbReference>
<evidence type="ECO:0000313" key="3">
    <source>
        <dbReference type="EMBL" id="EGV42669.2"/>
    </source>
</evidence>
<dbReference type="STRING" id="1046627.BZARG_1943"/>
<comment type="caution">
    <text evidence="3">The sequence shown here is derived from an EMBL/GenBank/DDBJ whole genome shotgun (WGS) entry which is preliminary data.</text>
</comment>